<sequence>MSRPDPGPPPGLYASLDSLLEARQHCQELPLFSRPMRNSRQSGRQYSRLRGRGVDFDQVRAYLPGDDIRNIDWRVTARTRKVHTKVFNEERERPIFIICEQSERLFFGSQERLKSVLAADVCALIAWTALSHNDRVGGMVFDARQCHEVRPRRSRQAVLELFRQLLSANHALGQHDQDSLNEQDGRNEPLNLALRHSREVIRPGSILYLLCDHAAIEQMNQALLVPLAAHNDLVLLPLVDPLDSQLPTHGPLAFSQAQQWLTLNTSDPATQAAYGAQFTAQQQAWQHLARRLHCSLLPMDTRLPAVEQLHNMLDPRPRRGRR</sequence>
<name>A0A1V0B819_9GAMM</name>
<proteinExistence type="predicted"/>
<reference evidence="2 3" key="1">
    <citation type="submission" date="2017-03" db="EMBL/GenBank/DDBJ databases">
        <title>Complete genome sequence of the novel DNRA strain Pseudomonas sp. S-6-2 isolated from Chinese polluted river sediment. Journal of Biotechnology.</title>
        <authorList>
            <person name="Li J."/>
            <person name="Xiang F."/>
            <person name="Wang L."/>
            <person name="Xi L."/>
            <person name="Liu J."/>
        </authorList>
    </citation>
    <scope>NUCLEOTIDE SEQUENCE [LARGE SCALE GENOMIC DNA]</scope>
    <source>
        <strain evidence="2 3">S-6-2</strain>
    </source>
</reference>
<dbReference type="Pfam" id="PF01882">
    <property type="entry name" value="DUF58"/>
    <property type="match status" value="1"/>
</dbReference>
<dbReference type="RefSeq" id="WP_080050984.1">
    <property type="nucleotide sequence ID" value="NZ_CP020100.1"/>
</dbReference>
<dbReference type="InterPro" id="IPR002881">
    <property type="entry name" value="DUF58"/>
</dbReference>
<accession>A0A1V0B819</accession>
<evidence type="ECO:0000259" key="1">
    <source>
        <dbReference type="Pfam" id="PF01882"/>
    </source>
</evidence>
<protein>
    <recommendedName>
        <fullName evidence="1">DUF58 domain-containing protein</fullName>
    </recommendedName>
</protein>
<dbReference type="EMBL" id="CP020100">
    <property type="protein sequence ID" value="AQZ96076.1"/>
    <property type="molecule type" value="Genomic_DNA"/>
</dbReference>
<gene>
    <name evidence="2" type="ORF">BVH74_15535</name>
</gene>
<dbReference type="PANTHER" id="PTHR33608:SF12">
    <property type="entry name" value="DUF58 DOMAIN-CONTAINING PROTEIN"/>
    <property type="match status" value="1"/>
</dbReference>
<dbReference type="PANTHER" id="PTHR33608">
    <property type="entry name" value="BLL2464 PROTEIN"/>
    <property type="match status" value="1"/>
</dbReference>
<evidence type="ECO:0000313" key="2">
    <source>
        <dbReference type="EMBL" id="AQZ96076.1"/>
    </source>
</evidence>
<keyword evidence="3" id="KW-1185">Reference proteome</keyword>
<dbReference type="Proteomes" id="UP000243488">
    <property type="component" value="Chromosome"/>
</dbReference>
<feature type="domain" description="DUF58" evidence="1">
    <location>
        <begin position="58"/>
        <end position="283"/>
    </location>
</feature>
<dbReference type="KEGG" id="ppha:BVH74_15535"/>
<evidence type="ECO:0000313" key="3">
    <source>
        <dbReference type="Proteomes" id="UP000243488"/>
    </source>
</evidence>
<dbReference type="AlphaFoldDB" id="A0A1V0B819"/>
<dbReference type="STRING" id="1931241.BVH74_15535"/>
<organism evidence="2 3">
    <name type="scientific">Halopseudomonas phragmitis</name>
    <dbReference type="NCBI Taxonomy" id="1931241"/>
    <lineage>
        <taxon>Bacteria</taxon>
        <taxon>Pseudomonadati</taxon>
        <taxon>Pseudomonadota</taxon>
        <taxon>Gammaproteobacteria</taxon>
        <taxon>Pseudomonadales</taxon>
        <taxon>Pseudomonadaceae</taxon>
        <taxon>Halopseudomonas</taxon>
    </lineage>
</organism>